<feature type="compositionally biased region" description="Polar residues" evidence="1">
    <location>
        <begin position="40"/>
        <end position="54"/>
    </location>
</feature>
<name>A0A0L6UK29_9BASI</name>
<proteinExistence type="predicted"/>
<feature type="compositionally biased region" description="Polar residues" evidence="1">
    <location>
        <begin position="110"/>
        <end position="124"/>
    </location>
</feature>
<protein>
    <submittedName>
        <fullName evidence="2">Uncharacterized protein</fullName>
    </submittedName>
</protein>
<feature type="region of interest" description="Disordered" evidence="1">
    <location>
        <begin position="1"/>
        <end position="157"/>
    </location>
</feature>
<evidence type="ECO:0000313" key="3">
    <source>
        <dbReference type="Proteomes" id="UP000037035"/>
    </source>
</evidence>
<evidence type="ECO:0000256" key="1">
    <source>
        <dbReference type="SAM" id="MobiDB-lite"/>
    </source>
</evidence>
<dbReference type="VEuPathDB" id="FungiDB:VP01_5514g1"/>
<feature type="compositionally biased region" description="Basic and acidic residues" evidence="1">
    <location>
        <begin position="148"/>
        <end position="157"/>
    </location>
</feature>
<dbReference type="EMBL" id="LAVV01010736">
    <property type="protein sequence ID" value="KNZ48647.1"/>
    <property type="molecule type" value="Genomic_DNA"/>
</dbReference>
<dbReference type="AlphaFoldDB" id="A0A0L6UK29"/>
<evidence type="ECO:0000313" key="2">
    <source>
        <dbReference type="EMBL" id="KNZ48647.1"/>
    </source>
</evidence>
<accession>A0A0L6UK29</accession>
<gene>
    <name evidence="2" type="ORF">VP01_5514g1</name>
</gene>
<dbReference type="Proteomes" id="UP000037035">
    <property type="component" value="Unassembled WGS sequence"/>
</dbReference>
<sequence length="157" mass="16299">MAPPKSKESGSSSRGLSTRSRKPELVPPGDFDRQGLAPQLESSNGGDSTESSQVPPGVPRSKSGRQSGHNELVELPGGGDSQQSGMLDRERAPPVGNGGVESTRQETGEEQTQSEHPSGPTGQHTSPTRESASTERRSSPGERGPGTNEEKSVSQGG</sequence>
<organism evidence="2 3">
    <name type="scientific">Puccinia sorghi</name>
    <dbReference type="NCBI Taxonomy" id="27349"/>
    <lineage>
        <taxon>Eukaryota</taxon>
        <taxon>Fungi</taxon>
        <taxon>Dikarya</taxon>
        <taxon>Basidiomycota</taxon>
        <taxon>Pucciniomycotina</taxon>
        <taxon>Pucciniomycetes</taxon>
        <taxon>Pucciniales</taxon>
        <taxon>Pucciniaceae</taxon>
        <taxon>Puccinia</taxon>
    </lineage>
</organism>
<keyword evidence="3" id="KW-1185">Reference proteome</keyword>
<comment type="caution">
    <text evidence="2">The sequence shown here is derived from an EMBL/GenBank/DDBJ whole genome shotgun (WGS) entry which is preliminary data.</text>
</comment>
<feature type="compositionally biased region" description="Low complexity" evidence="1">
    <location>
        <begin position="9"/>
        <end position="18"/>
    </location>
</feature>
<reference evidence="2 3" key="1">
    <citation type="submission" date="2015-08" db="EMBL/GenBank/DDBJ databases">
        <title>Next Generation Sequencing and Analysis of the Genome of Puccinia sorghi L Schw, the Causal Agent of Maize Common Rust.</title>
        <authorList>
            <person name="Rochi L."/>
            <person name="Burguener G."/>
            <person name="Darino M."/>
            <person name="Turjanski A."/>
            <person name="Kreff E."/>
            <person name="Dieguez M.J."/>
            <person name="Sacco F."/>
        </authorList>
    </citation>
    <scope>NUCLEOTIDE SEQUENCE [LARGE SCALE GENOMIC DNA]</scope>
    <source>
        <strain evidence="2 3">RO10H11247</strain>
    </source>
</reference>